<dbReference type="Gene3D" id="1.20.58.520">
    <property type="entry name" value="Amidohydrolase"/>
    <property type="match status" value="1"/>
</dbReference>
<dbReference type="InterPro" id="IPR032466">
    <property type="entry name" value="Metal_Hydrolase"/>
</dbReference>
<proteinExistence type="predicted"/>
<dbReference type="OrthoDB" id="5595695at2759"/>
<keyword evidence="3" id="KW-1185">Reference proteome</keyword>
<dbReference type="InterPro" id="IPR051781">
    <property type="entry name" value="Metallo-dep_Hydrolase"/>
</dbReference>
<dbReference type="Gene3D" id="3.30.110.90">
    <property type="entry name" value="Amidohydrolase"/>
    <property type="match status" value="1"/>
</dbReference>
<dbReference type="GeneID" id="25331984"/>
<dbReference type="PANTHER" id="PTHR43135:SF3">
    <property type="entry name" value="ALPHA-D-RIBOSE 1-METHYLPHOSPHONATE 5-TRIPHOSPHATE DIPHOSPHATASE"/>
    <property type="match status" value="1"/>
</dbReference>
<reference evidence="2 3" key="1">
    <citation type="submission" date="2015-01" db="EMBL/GenBank/DDBJ databases">
        <title>The Genome Sequence of Exophiala xenobiotica CBS118157.</title>
        <authorList>
            <consortium name="The Broad Institute Genomics Platform"/>
            <person name="Cuomo C."/>
            <person name="de Hoog S."/>
            <person name="Gorbushina A."/>
            <person name="Stielow B."/>
            <person name="Teixiera M."/>
            <person name="Abouelleil A."/>
            <person name="Chapman S.B."/>
            <person name="Priest M."/>
            <person name="Young S.K."/>
            <person name="Wortman J."/>
            <person name="Nusbaum C."/>
            <person name="Birren B."/>
        </authorList>
    </citation>
    <scope>NUCLEOTIDE SEQUENCE [LARGE SCALE GENOMIC DNA]</scope>
    <source>
        <strain evidence="2 3">CBS 118157</strain>
    </source>
</reference>
<feature type="domain" description="Amidohydrolase-related" evidence="1">
    <location>
        <begin position="58"/>
        <end position="434"/>
    </location>
</feature>
<protein>
    <recommendedName>
        <fullName evidence="1">Amidohydrolase-related domain-containing protein</fullName>
    </recommendedName>
</protein>
<dbReference type="RefSeq" id="XP_013311927.1">
    <property type="nucleotide sequence ID" value="XM_013456473.1"/>
</dbReference>
<dbReference type="STRING" id="348802.A0A0D2E7A8"/>
<dbReference type="Pfam" id="PF01979">
    <property type="entry name" value="Amidohydro_1"/>
    <property type="match status" value="1"/>
</dbReference>
<evidence type="ECO:0000313" key="3">
    <source>
        <dbReference type="Proteomes" id="UP000054342"/>
    </source>
</evidence>
<dbReference type="SUPFAM" id="SSF51338">
    <property type="entry name" value="Composite domain of metallo-dependent hydrolases"/>
    <property type="match status" value="1"/>
</dbReference>
<sequence>MGPTIIHSVVLFDGTSTHPNATVTFDPENGIITSVSTSSITSSRFPSDATVIDGEGHTLLPGLIESHMHVHGLHLPPGADESGLLRAPLRCGVTTVCDMHSDPATVIKHRKVIAEELAQARKSNGTVTMSDLKSSLYGATIEGGWPKPIVLGHDPTEELKAYVSTWPNVTIDTAEDFVKSHKVQGADYIKLMQENCCSLAMPTGAIPVATLELQTAVVKAGHAAGLPVVGHALSVDMTEVVLKAGADGLTHTFVDQPPPRSIIDLYKQNNAFVIPTLTVLASLTDELQDWRDKFAQIASRRKVVDDFTLQNMKESLNSKDAAAKLEYAFETVKKLRQEGIDVVAGTDAVAGLKGTGIGPSLWMEMLLYIEKCGMTVTEALSSATAVSAKRFGFSDRGVVAEGKRADLVLVKGNVSEKLDALWEGDGIVGVWKQGIKAA</sequence>
<accession>A0A0D2E7A8</accession>
<dbReference type="Gene3D" id="2.30.40.10">
    <property type="entry name" value="Urease, subunit C, domain 1"/>
    <property type="match status" value="1"/>
</dbReference>
<organism evidence="2 3">
    <name type="scientific">Exophiala xenobiotica</name>
    <dbReference type="NCBI Taxonomy" id="348802"/>
    <lineage>
        <taxon>Eukaryota</taxon>
        <taxon>Fungi</taxon>
        <taxon>Dikarya</taxon>
        <taxon>Ascomycota</taxon>
        <taxon>Pezizomycotina</taxon>
        <taxon>Eurotiomycetes</taxon>
        <taxon>Chaetothyriomycetidae</taxon>
        <taxon>Chaetothyriales</taxon>
        <taxon>Herpotrichiellaceae</taxon>
        <taxon>Exophiala</taxon>
    </lineage>
</organism>
<dbReference type="Proteomes" id="UP000054342">
    <property type="component" value="Unassembled WGS sequence"/>
</dbReference>
<dbReference type="GO" id="GO:0016810">
    <property type="term" value="F:hydrolase activity, acting on carbon-nitrogen (but not peptide) bonds"/>
    <property type="evidence" value="ECO:0007669"/>
    <property type="project" value="InterPro"/>
</dbReference>
<dbReference type="AlphaFoldDB" id="A0A0D2E7A8"/>
<dbReference type="SUPFAM" id="SSF51556">
    <property type="entry name" value="Metallo-dependent hydrolases"/>
    <property type="match status" value="1"/>
</dbReference>
<gene>
    <name evidence="2" type="ORF">PV05_10076</name>
</gene>
<dbReference type="InterPro" id="IPR006680">
    <property type="entry name" value="Amidohydro-rel"/>
</dbReference>
<dbReference type="EMBL" id="KN847322">
    <property type="protein sequence ID" value="KIW51343.1"/>
    <property type="molecule type" value="Genomic_DNA"/>
</dbReference>
<dbReference type="HOGENOM" id="CLU_023620_6_0_1"/>
<evidence type="ECO:0000259" key="1">
    <source>
        <dbReference type="Pfam" id="PF01979"/>
    </source>
</evidence>
<dbReference type="PANTHER" id="PTHR43135">
    <property type="entry name" value="ALPHA-D-RIBOSE 1-METHYLPHOSPHONATE 5-TRIPHOSPHATE DIPHOSPHATASE"/>
    <property type="match status" value="1"/>
</dbReference>
<evidence type="ECO:0000313" key="2">
    <source>
        <dbReference type="EMBL" id="KIW51343.1"/>
    </source>
</evidence>
<name>A0A0D2E7A8_9EURO</name>
<dbReference type="Gene3D" id="3.40.50.10910">
    <property type="entry name" value="Amidohydrolase"/>
    <property type="match status" value="1"/>
</dbReference>
<dbReference type="InterPro" id="IPR011059">
    <property type="entry name" value="Metal-dep_hydrolase_composite"/>
</dbReference>